<evidence type="ECO:0000313" key="6">
    <source>
        <dbReference type="Proteomes" id="UP000030145"/>
    </source>
</evidence>
<evidence type="ECO:0000313" key="5">
    <source>
        <dbReference type="EMBL" id="KGM19501.1"/>
    </source>
</evidence>
<dbReference type="Gene3D" id="2.60.40.1260">
    <property type="entry name" value="Lamin Tail domain"/>
    <property type="match status" value="1"/>
</dbReference>
<keyword evidence="2" id="KW-0812">Transmembrane</keyword>
<feature type="compositionally biased region" description="Polar residues" evidence="1">
    <location>
        <begin position="166"/>
        <end position="178"/>
    </location>
</feature>
<keyword evidence="6" id="KW-1185">Reference proteome</keyword>
<dbReference type="Proteomes" id="UP000030145">
    <property type="component" value="Unassembled WGS sequence"/>
</dbReference>
<dbReference type="NCBIfam" id="NF033681">
    <property type="entry name" value="ExeM_NucH_DNase"/>
    <property type="match status" value="1"/>
</dbReference>
<evidence type="ECO:0000259" key="4">
    <source>
        <dbReference type="PROSITE" id="PS51841"/>
    </source>
</evidence>
<feature type="chain" id="PRO_5038937313" evidence="3">
    <location>
        <begin position="23"/>
        <end position="935"/>
    </location>
</feature>
<dbReference type="InterPro" id="IPR047971">
    <property type="entry name" value="ExeM-like"/>
</dbReference>
<keyword evidence="2" id="KW-1133">Transmembrane helix</keyword>
<dbReference type="PROSITE" id="PS51841">
    <property type="entry name" value="LTD"/>
    <property type="match status" value="1"/>
</dbReference>
<feature type="region of interest" description="Disordered" evidence="1">
    <location>
        <begin position="856"/>
        <end position="893"/>
    </location>
</feature>
<feature type="compositionally biased region" description="Low complexity" evidence="1">
    <location>
        <begin position="213"/>
        <end position="253"/>
    </location>
</feature>
<evidence type="ECO:0000256" key="1">
    <source>
        <dbReference type="SAM" id="MobiDB-lite"/>
    </source>
</evidence>
<dbReference type="InterPro" id="IPR001322">
    <property type="entry name" value="Lamin_tail_dom"/>
</dbReference>
<dbReference type="AlphaFoldDB" id="A0A0A2DRN9"/>
<protein>
    <submittedName>
        <fullName evidence="5">Nuclease</fullName>
    </submittedName>
</protein>
<dbReference type="SUPFAM" id="SSF74853">
    <property type="entry name" value="Lamin A/C globular tail domain"/>
    <property type="match status" value="1"/>
</dbReference>
<feature type="domain" description="LTD" evidence="4">
    <location>
        <begin position="26"/>
        <end position="158"/>
    </location>
</feature>
<feature type="region of interest" description="Disordered" evidence="1">
    <location>
        <begin position="163"/>
        <end position="277"/>
    </location>
</feature>
<dbReference type="CDD" id="cd10283">
    <property type="entry name" value="MnuA_DNase1-like"/>
    <property type="match status" value="1"/>
</dbReference>
<keyword evidence="2" id="KW-0472">Membrane</keyword>
<evidence type="ECO:0000256" key="2">
    <source>
        <dbReference type="SAM" id="Phobius"/>
    </source>
</evidence>
<sequence>MSSALTVSGLTLCTLVVPGAFGASVSTGVASAATSGDNVIINEVYGGGGNTGATLTHDFIELYNPTSKPISLDGWAVHYLSSKGTTASTTVTLAGEIAPGGYYLIQGAQGTGGTTSFSSDAQSNQLAMSGSRGTVVLTKTSAQWSQGDSAVDIVGFGATTVAEGTPASTLSNTTSASRKQAGADTDDNAQDFLAGDPTPQFTGGDALTGDSSNPGTDPNTNPGTDPNTNPGTDPDTNPGTDPNTNPGTDPGNDSESTQQKTTPISDIQSTGEKSPLVDKSVTTVGWVTASYPTGGLKGFVIQMGGTGGKARQAGEASQAVFVYTGNTAPSELDKCVIVTGSVSEFNTSTQITAASTKQSTDPAADCGEKPKPIGDNVPTDPAQREANEHMLFKPTGGYTVTNNYEVSSFGSVDLVAGDKPLYQATQMVAPGADAQKYEDNNLKQVITLDDAATRNYFLNDAAKDVPLPYLSTQEGIRSLRTGDKVTFQNPVVLSYNFKKWGLQPTGEVTGDTKRAELPIAWDDSRAAEANGPREVGGQLSIASFNVLNYFTDLGADEAGCGAYKDRDGKAVTANGCKVRGAYSQEAFNDQQAKIVAAINQLDVSVLGLEEIENSAKFGHDRDESLKRLVDALNAAGGNWKFVPSPKTLPDDEDVIRTAFIYNPDKVTPVGESRILDHEAFNGIARQPLAQEFRTDEEGQSFVAVVNHYKSKGSVARGDADTGDGQGNNARLRTEMSKQLNEWLGTQEDWQDKAQFVMGDFNAYAKEDAIRVLEESGFTNLDTHFDAGLSYQFSGRLGSLDHVMANAAALKLVTGADVWDINSDEATSFEYSRRNYNAVDFYSPDVFRASDHDPIKVGFKAPGGKPETGDPQPPVEPGNPDKPGSDGTSGSDAAPSSSKGWFLKLLAGVAGAGALFAALYGIGALLGWVKPMRLMR</sequence>
<proteinExistence type="predicted"/>
<feature type="transmembrane region" description="Helical" evidence="2">
    <location>
        <begin position="900"/>
        <end position="928"/>
    </location>
</feature>
<dbReference type="Pfam" id="PF00932">
    <property type="entry name" value="LTD"/>
    <property type="match status" value="1"/>
</dbReference>
<dbReference type="EMBL" id="JRVJ01000001">
    <property type="protein sequence ID" value="KGM19501.1"/>
    <property type="molecule type" value="Genomic_DNA"/>
</dbReference>
<dbReference type="Pfam" id="PF03372">
    <property type="entry name" value="Exo_endo_phos"/>
    <property type="match status" value="1"/>
</dbReference>
<dbReference type="InterPro" id="IPR036415">
    <property type="entry name" value="Lamin_tail_dom_sf"/>
</dbReference>
<gene>
    <name evidence="5" type="ORF">MA47_01150</name>
</gene>
<dbReference type="InterPro" id="IPR036691">
    <property type="entry name" value="Endo/exonu/phosph_ase_sf"/>
</dbReference>
<dbReference type="CDD" id="cd04486">
    <property type="entry name" value="YhcR_OBF_like"/>
    <property type="match status" value="1"/>
</dbReference>
<organism evidence="5 6">
    <name type="scientific">Corynebacterium auriscanis</name>
    <dbReference type="NCBI Taxonomy" id="99807"/>
    <lineage>
        <taxon>Bacteria</taxon>
        <taxon>Bacillati</taxon>
        <taxon>Actinomycetota</taxon>
        <taxon>Actinomycetes</taxon>
        <taxon>Mycobacteriales</taxon>
        <taxon>Corynebacteriaceae</taxon>
        <taxon>Corynebacterium</taxon>
    </lineage>
</organism>
<dbReference type="InterPro" id="IPR005135">
    <property type="entry name" value="Endo/exonuclease/phosphatase"/>
</dbReference>
<comment type="caution">
    <text evidence="5">The sequence shown here is derived from an EMBL/GenBank/DDBJ whole genome shotgun (WGS) entry which is preliminary data.</text>
</comment>
<dbReference type="PANTHER" id="PTHR42834">
    <property type="entry name" value="ENDONUCLEASE/EXONUCLEASE/PHOSPHATASE FAMILY PROTEIN (AFU_ORTHOLOGUE AFUA_3G09210)"/>
    <property type="match status" value="1"/>
</dbReference>
<dbReference type="PANTHER" id="PTHR42834:SF1">
    <property type="entry name" value="ENDONUCLEASE_EXONUCLEASE_PHOSPHATASE FAMILY PROTEIN (AFU_ORTHOLOGUE AFUA_3G09210)"/>
    <property type="match status" value="1"/>
</dbReference>
<dbReference type="GO" id="GO:0003824">
    <property type="term" value="F:catalytic activity"/>
    <property type="evidence" value="ECO:0007669"/>
    <property type="project" value="InterPro"/>
</dbReference>
<accession>A0A0A2DRN9</accession>
<keyword evidence="3" id="KW-0732">Signal</keyword>
<dbReference type="Gene3D" id="3.60.10.10">
    <property type="entry name" value="Endonuclease/exonuclease/phosphatase"/>
    <property type="match status" value="1"/>
</dbReference>
<name>A0A0A2DRN9_9CORY</name>
<reference evidence="5 6" key="1">
    <citation type="submission" date="2014-10" db="EMBL/GenBank/DDBJ databases">
        <title>Whole Genome sequence of Corynebacterium auriscanis strain CIP 106629.</title>
        <authorList>
            <person name="Hassan S.S."/>
            <person name="Jamal S.B."/>
            <person name="Tiwari S."/>
            <person name="Oliveira L.D.C."/>
            <person name="Souza F."/>
            <person name="Mariano D.C."/>
            <person name="Almeida S."/>
            <person name="Dorella F."/>
            <person name="Pereira F."/>
            <person name="Carvalho A."/>
            <person name="Leal C.A."/>
            <person name="Soares S.D.C."/>
            <person name="Figueiredo H.C."/>
            <person name="Silva A."/>
            <person name="Azevedo V.A."/>
        </authorList>
    </citation>
    <scope>NUCLEOTIDE SEQUENCE [LARGE SCALE GENOMIC DNA]</scope>
    <source>
        <strain evidence="5 6">CIP 106629</strain>
    </source>
</reference>
<evidence type="ECO:0000256" key="3">
    <source>
        <dbReference type="SAM" id="SignalP"/>
    </source>
</evidence>
<feature type="region of interest" description="Disordered" evidence="1">
    <location>
        <begin position="353"/>
        <end position="376"/>
    </location>
</feature>
<feature type="signal peptide" evidence="3">
    <location>
        <begin position="1"/>
        <end position="22"/>
    </location>
</feature>
<dbReference type="SUPFAM" id="SSF56219">
    <property type="entry name" value="DNase I-like"/>
    <property type="match status" value="1"/>
</dbReference>
<feature type="compositionally biased region" description="Polar residues" evidence="1">
    <location>
        <begin position="254"/>
        <end position="272"/>
    </location>
</feature>